<dbReference type="STRING" id="1120989.SAMN02745227_00204"/>
<keyword evidence="7" id="KW-1185">Reference proteome</keyword>
<protein>
    <recommendedName>
        <fullName evidence="4 5">Large ribosomal subunit protein bL28</fullName>
    </recommendedName>
</protein>
<evidence type="ECO:0000256" key="3">
    <source>
        <dbReference type="ARBA" id="ARBA00023274"/>
    </source>
</evidence>
<name>A0A1M6KPI4_9FIRM</name>
<gene>
    <name evidence="5" type="primary">rpmB</name>
    <name evidence="6" type="ORF">SAMN02745227_00204</name>
</gene>
<dbReference type="HAMAP" id="MF_00373">
    <property type="entry name" value="Ribosomal_bL28"/>
    <property type="match status" value="1"/>
</dbReference>
<accession>A0A1M6KPI4</accession>
<evidence type="ECO:0000313" key="6">
    <source>
        <dbReference type="EMBL" id="SHJ60908.1"/>
    </source>
</evidence>
<dbReference type="PANTHER" id="PTHR39080:SF1">
    <property type="entry name" value="LARGE RIBOSOMAL SUBUNIT PROTEIN BL28A"/>
    <property type="match status" value="1"/>
</dbReference>
<evidence type="ECO:0000256" key="1">
    <source>
        <dbReference type="ARBA" id="ARBA00008760"/>
    </source>
</evidence>
<dbReference type="PANTHER" id="PTHR39080">
    <property type="entry name" value="50S RIBOSOMAL PROTEIN L28"/>
    <property type="match status" value="1"/>
</dbReference>
<dbReference type="InterPro" id="IPR050096">
    <property type="entry name" value="Bacterial_rp_bL28"/>
</dbReference>
<dbReference type="InterPro" id="IPR034704">
    <property type="entry name" value="Ribosomal_bL28/bL31-like_sf"/>
</dbReference>
<dbReference type="EMBL" id="FRAI01000005">
    <property type="protein sequence ID" value="SHJ60908.1"/>
    <property type="molecule type" value="Genomic_DNA"/>
</dbReference>
<dbReference type="InterPro" id="IPR026569">
    <property type="entry name" value="Ribosomal_bL28"/>
</dbReference>
<proteinExistence type="inferred from homology"/>
<dbReference type="NCBIfam" id="TIGR00009">
    <property type="entry name" value="L28"/>
    <property type="match status" value="1"/>
</dbReference>
<dbReference type="GO" id="GO:0006412">
    <property type="term" value="P:translation"/>
    <property type="evidence" value="ECO:0007669"/>
    <property type="project" value="UniProtKB-UniRule"/>
</dbReference>
<dbReference type="SUPFAM" id="SSF143800">
    <property type="entry name" value="L28p-like"/>
    <property type="match status" value="1"/>
</dbReference>
<dbReference type="AlphaFoldDB" id="A0A1M6KPI4"/>
<dbReference type="OrthoDB" id="9805609at2"/>
<evidence type="ECO:0000256" key="2">
    <source>
        <dbReference type="ARBA" id="ARBA00022980"/>
    </source>
</evidence>
<evidence type="ECO:0000256" key="5">
    <source>
        <dbReference type="HAMAP-Rule" id="MF_00373"/>
    </source>
</evidence>
<dbReference type="GO" id="GO:0003735">
    <property type="term" value="F:structural constituent of ribosome"/>
    <property type="evidence" value="ECO:0007669"/>
    <property type="project" value="InterPro"/>
</dbReference>
<evidence type="ECO:0000313" key="7">
    <source>
        <dbReference type="Proteomes" id="UP000243547"/>
    </source>
</evidence>
<evidence type="ECO:0000256" key="4">
    <source>
        <dbReference type="ARBA" id="ARBA00035174"/>
    </source>
</evidence>
<organism evidence="6 7">
    <name type="scientific">Anaerobranca californiensis DSM 14826</name>
    <dbReference type="NCBI Taxonomy" id="1120989"/>
    <lineage>
        <taxon>Bacteria</taxon>
        <taxon>Bacillati</taxon>
        <taxon>Bacillota</taxon>
        <taxon>Clostridia</taxon>
        <taxon>Eubacteriales</taxon>
        <taxon>Proteinivoracaceae</taxon>
        <taxon>Anaerobranca</taxon>
    </lineage>
</organism>
<keyword evidence="2 5" id="KW-0689">Ribosomal protein</keyword>
<dbReference type="InterPro" id="IPR001383">
    <property type="entry name" value="Ribosomal_bL28_bact-type"/>
</dbReference>
<reference evidence="7" key="1">
    <citation type="submission" date="2016-11" db="EMBL/GenBank/DDBJ databases">
        <authorList>
            <person name="Varghese N."/>
            <person name="Submissions S."/>
        </authorList>
    </citation>
    <scope>NUCLEOTIDE SEQUENCE [LARGE SCALE GENOMIC DNA]</scope>
    <source>
        <strain evidence="7">DSM 14826</strain>
    </source>
</reference>
<sequence length="63" mass="7120">MAKKCEICAKVSHTGFKVSHSNIKTKRRWSPNIQKIRALINGTPRRVSICTRCLKAGKVQRAL</sequence>
<dbReference type="InterPro" id="IPR037147">
    <property type="entry name" value="Ribosomal_bL28_sf"/>
</dbReference>
<dbReference type="RefSeq" id="WP_072905483.1">
    <property type="nucleotide sequence ID" value="NZ_FRAI01000005.1"/>
</dbReference>
<keyword evidence="3 5" id="KW-0687">Ribonucleoprotein</keyword>
<dbReference type="Gene3D" id="2.30.170.40">
    <property type="entry name" value="Ribosomal protein L28/L24"/>
    <property type="match status" value="1"/>
</dbReference>
<dbReference type="GO" id="GO:1990904">
    <property type="term" value="C:ribonucleoprotein complex"/>
    <property type="evidence" value="ECO:0007669"/>
    <property type="project" value="UniProtKB-KW"/>
</dbReference>
<dbReference type="Pfam" id="PF00830">
    <property type="entry name" value="Ribosomal_L28"/>
    <property type="match status" value="1"/>
</dbReference>
<dbReference type="GO" id="GO:0005840">
    <property type="term" value="C:ribosome"/>
    <property type="evidence" value="ECO:0007669"/>
    <property type="project" value="UniProtKB-KW"/>
</dbReference>
<comment type="similarity">
    <text evidence="1 5">Belongs to the bacterial ribosomal protein bL28 family.</text>
</comment>
<dbReference type="Proteomes" id="UP000243547">
    <property type="component" value="Unassembled WGS sequence"/>
</dbReference>